<accession>A0ACC2V234</accession>
<evidence type="ECO:0000313" key="1">
    <source>
        <dbReference type="EMBL" id="KAJ9093081.1"/>
    </source>
</evidence>
<proteinExistence type="predicted"/>
<name>A0ACC2V234_9TREE</name>
<reference evidence="1" key="1">
    <citation type="submission" date="2023-04" db="EMBL/GenBank/DDBJ databases">
        <title>Draft Genome sequencing of Naganishia species isolated from polar environments using Oxford Nanopore Technology.</title>
        <authorList>
            <person name="Leo P."/>
            <person name="Venkateswaran K."/>
        </authorList>
    </citation>
    <scope>NUCLEOTIDE SEQUENCE</scope>
    <source>
        <strain evidence="1">MNA-CCFEE 5423</strain>
    </source>
</reference>
<keyword evidence="2" id="KW-1185">Reference proteome</keyword>
<protein>
    <submittedName>
        <fullName evidence="1">Uncharacterized protein</fullName>
    </submittedName>
</protein>
<dbReference type="EMBL" id="JASBWT010000033">
    <property type="protein sequence ID" value="KAJ9093081.1"/>
    <property type="molecule type" value="Genomic_DNA"/>
</dbReference>
<sequence>MATNGVDNHDPVDSVTPSKNLHTPHTREGHRARNLGSKTRLPPHLPAFKKRESFEQEVWRSICETMEESTELKMKYTLEYTGVRACMTLIKNPLTSELEMKSVYETRRGELERLLQALRCKKYNYLWELPEHDAVAFAGAFERRLMAYCSKQLVLLADWAITADRLTSLPYKSPDICKNLFVSMCAIHADKFPGGGEECARHLVAIAVGVLVKREEETPTHSGPSIQSENPASTIGETAQLRQSVQAWYEGSFPDALTLNGYEPFFLTTKTPTQTSQPSLEASSAQLIPFATPREKSMLDEAYHRSARGHLLWQQTQDSFRSSRLEEKVDKDHPCTTIYTDLQRREKDFAIPFDDDDHSFEEAISYFRQSRP</sequence>
<organism evidence="1 2">
    <name type="scientific">Naganishia friedmannii</name>
    <dbReference type="NCBI Taxonomy" id="89922"/>
    <lineage>
        <taxon>Eukaryota</taxon>
        <taxon>Fungi</taxon>
        <taxon>Dikarya</taxon>
        <taxon>Basidiomycota</taxon>
        <taxon>Agaricomycotina</taxon>
        <taxon>Tremellomycetes</taxon>
        <taxon>Filobasidiales</taxon>
        <taxon>Filobasidiaceae</taxon>
        <taxon>Naganishia</taxon>
    </lineage>
</organism>
<evidence type="ECO:0000313" key="2">
    <source>
        <dbReference type="Proteomes" id="UP001227268"/>
    </source>
</evidence>
<comment type="caution">
    <text evidence="1">The sequence shown here is derived from an EMBL/GenBank/DDBJ whole genome shotgun (WGS) entry which is preliminary data.</text>
</comment>
<gene>
    <name evidence="1" type="ORF">QFC21_006577</name>
</gene>
<dbReference type="Proteomes" id="UP001227268">
    <property type="component" value="Unassembled WGS sequence"/>
</dbReference>